<dbReference type="Proteomes" id="UP001596398">
    <property type="component" value="Unassembled WGS sequence"/>
</dbReference>
<evidence type="ECO:0008006" key="3">
    <source>
        <dbReference type="Google" id="ProtNLM"/>
    </source>
</evidence>
<keyword evidence="2" id="KW-1185">Reference proteome</keyword>
<gene>
    <name evidence="1" type="ORF">ACFQJ4_14985</name>
</gene>
<dbReference type="EMBL" id="JBHTAP010000002">
    <property type="protein sequence ID" value="MFC7236603.1"/>
    <property type="molecule type" value="Genomic_DNA"/>
</dbReference>
<protein>
    <recommendedName>
        <fullName evidence="3">AbiJ N-terminal domain-containing protein</fullName>
    </recommendedName>
</protein>
<organism evidence="1 2">
    <name type="scientific">Halosegnis marinus</name>
    <dbReference type="NCBI Taxonomy" id="3034023"/>
    <lineage>
        <taxon>Archaea</taxon>
        <taxon>Methanobacteriati</taxon>
        <taxon>Methanobacteriota</taxon>
        <taxon>Stenosarchaea group</taxon>
        <taxon>Halobacteria</taxon>
        <taxon>Halobacteriales</taxon>
        <taxon>Natronomonadaceae</taxon>
        <taxon>Halosegnis</taxon>
    </lineage>
</organism>
<proteinExistence type="predicted"/>
<reference evidence="1 2" key="1">
    <citation type="journal article" date="2019" name="Int. J. Syst. Evol. Microbiol.">
        <title>The Global Catalogue of Microorganisms (GCM) 10K type strain sequencing project: providing services to taxonomists for standard genome sequencing and annotation.</title>
        <authorList>
            <consortium name="The Broad Institute Genomics Platform"/>
            <consortium name="The Broad Institute Genome Sequencing Center for Infectious Disease"/>
            <person name="Wu L."/>
            <person name="Ma J."/>
        </authorList>
    </citation>
    <scope>NUCLEOTIDE SEQUENCE [LARGE SCALE GENOMIC DNA]</scope>
    <source>
        <strain evidence="1 2">DT85</strain>
    </source>
</reference>
<comment type="caution">
    <text evidence="1">The sequence shown here is derived from an EMBL/GenBank/DDBJ whole genome shotgun (WGS) entry which is preliminary data.</text>
</comment>
<evidence type="ECO:0000313" key="2">
    <source>
        <dbReference type="Proteomes" id="UP001596398"/>
    </source>
</evidence>
<sequence>MSDEELHKLYTQFSYFIATQDLDYHDWKRITTEQGACTTAQSTERFFQSWEWSDDDRANRTLRLLKKLDEFGETGTATAIMSQAYELVGGADPEELEEFPTLQAIESLDRGELSTTIPVITHPTEPFLDITNTRDDFYDELIANINDSYRMGVYDGAIVLTRKLLENLVIDLLRKQYPRSEIDLYYDTDWGKFHMFSTLLETFESKLLDFKHHPGVDATLLEEINTLRTSANSDAHSIVTNRSQAEMEALGDAAEHAAKVMFRTLANMD</sequence>
<dbReference type="AlphaFoldDB" id="A0ABD5ZT07"/>
<accession>A0ABD5ZT07</accession>
<dbReference type="GeneID" id="79268342"/>
<evidence type="ECO:0000313" key="1">
    <source>
        <dbReference type="EMBL" id="MFC7236603.1"/>
    </source>
</evidence>
<name>A0ABD5ZT07_9EURY</name>
<dbReference type="RefSeq" id="WP_276236298.1">
    <property type="nucleotide sequence ID" value="NZ_CP119803.1"/>
</dbReference>